<organism evidence="8 9">
    <name type="scientific">Candidatus Roizmanbacteria bacterium RIFOXYD1_FULL_38_12</name>
    <dbReference type="NCBI Taxonomy" id="1802093"/>
    <lineage>
        <taxon>Bacteria</taxon>
        <taxon>Candidatus Roizmaniibacteriota</taxon>
    </lineage>
</organism>
<dbReference type="PANTHER" id="PTHR10815">
    <property type="entry name" value="METHYLATED-DNA--PROTEIN-CYSTEINE METHYLTRANSFERASE"/>
    <property type="match status" value="1"/>
</dbReference>
<dbReference type="GO" id="GO:0032259">
    <property type="term" value="P:methylation"/>
    <property type="evidence" value="ECO:0007669"/>
    <property type="project" value="UniProtKB-KW"/>
</dbReference>
<comment type="catalytic activity">
    <reaction evidence="6">
        <text>a 6-O-methyl-2'-deoxyguanosine in DNA + L-cysteinyl-[protein] = S-methyl-L-cysteinyl-[protein] + a 2'-deoxyguanosine in DNA</text>
        <dbReference type="Rhea" id="RHEA:24000"/>
        <dbReference type="Rhea" id="RHEA-COMP:10131"/>
        <dbReference type="Rhea" id="RHEA-COMP:10132"/>
        <dbReference type="Rhea" id="RHEA-COMP:11367"/>
        <dbReference type="Rhea" id="RHEA-COMP:11368"/>
        <dbReference type="ChEBI" id="CHEBI:29950"/>
        <dbReference type="ChEBI" id="CHEBI:82612"/>
        <dbReference type="ChEBI" id="CHEBI:85445"/>
        <dbReference type="ChEBI" id="CHEBI:85448"/>
        <dbReference type="EC" id="2.1.1.63"/>
    </reaction>
</comment>
<keyword evidence="4" id="KW-0227">DNA damage</keyword>
<reference evidence="8 9" key="1">
    <citation type="journal article" date="2016" name="Nat. Commun.">
        <title>Thousands of microbial genomes shed light on interconnected biogeochemical processes in an aquifer system.</title>
        <authorList>
            <person name="Anantharaman K."/>
            <person name="Brown C.T."/>
            <person name="Hug L.A."/>
            <person name="Sharon I."/>
            <person name="Castelle C.J."/>
            <person name="Probst A.J."/>
            <person name="Thomas B.C."/>
            <person name="Singh A."/>
            <person name="Wilkins M.J."/>
            <person name="Karaoz U."/>
            <person name="Brodie E.L."/>
            <person name="Williams K.H."/>
            <person name="Hubbard S.S."/>
            <person name="Banfield J.F."/>
        </authorList>
    </citation>
    <scope>NUCLEOTIDE SEQUENCE [LARGE SCALE GENOMIC DNA]</scope>
</reference>
<dbReference type="GO" id="GO:0003908">
    <property type="term" value="F:methylated-DNA-[protein]-cysteine S-methyltransferase activity"/>
    <property type="evidence" value="ECO:0007669"/>
    <property type="project" value="UniProtKB-EC"/>
</dbReference>
<dbReference type="AlphaFoldDB" id="A0A1F7L2J5"/>
<evidence type="ECO:0000259" key="7">
    <source>
        <dbReference type="Pfam" id="PF01035"/>
    </source>
</evidence>
<evidence type="ECO:0000256" key="3">
    <source>
        <dbReference type="ARBA" id="ARBA00022679"/>
    </source>
</evidence>
<dbReference type="PANTHER" id="PTHR10815:SF13">
    <property type="entry name" value="METHYLATED-DNA--PROTEIN-CYSTEINE METHYLTRANSFERASE"/>
    <property type="match status" value="1"/>
</dbReference>
<dbReference type="GO" id="GO:0006281">
    <property type="term" value="P:DNA repair"/>
    <property type="evidence" value="ECO:0007669"/>
    <property type="project" value="UniProtKB-KW"/>
</dbReference>
<sequence length="116" mass="13167">MKKSKIDREIVYSLLRQIPRGKVTTYKILANHLHTKAYRAIGQILKKNPHAPLVPCHRVVKSDGSIGGYSGEMTGRAITKKRYLLKAEGIFFSGNKVRDFKEVLFLFSSFLILFLG</sequence>
<comment type="caution">
    <text evidence="8">The sequence shown here is derived from an EMBL/GenBank/DDBJ whole genome shotgun (WGS) entry which is preliminary data.</text>
</comment>
<evidence type="ECO:0000256" key="5">
    <source>
        <dbReference type="ARBA" id="ARBA00023204"/>
    </source>
</evidence>
<evidence type="ECO:0000256" key="6">
    <source>
        <dbReference type="ARBA" id="ARBA00049348"/>
    </source>
</evidence>
<evidence type="ECO:0000256" key="1">
    <source>
        <dbReference type="ARBA" id="ARBA00001286"/>
    </source>
</evidence>
<dbReference type="CDD" id="cd06445">
    <property type="entry name" value="ATase"/>
    <property type="match status" value="1"/>
</dbReference>
<dbReference type="Gene3D" id="1.10.10.10">
    <property type="entry name" value="Winged helix-like DNA-binding domain superfamily/Winged helix DNA-binding domain"/>
    <property type="match status" value="1"/>
</dbReference>
<dbReference type="NCBIfam" id="TIGR00589">
    <property type="entry name" value="ogt"/>
    <property type="match status" value="1"/>
</dbReference>
<feature type="domain" description="Methylated-DNA-[protein]-cysteine S-methyltransferase DNA binding" evidence="7">
    <location>
        <begin position="10"/>
        <end position="90"/>
    </location>
</feature>
<evidence type="ECO:0000313" key="9">
    <source>
        <dbReference type="Proteomes" id="UP000177050"/>
    </source>
</evidence>
<dbReference type="InterPro" id="IPR036388">
    <property type="entry name" value="WH-like_DNA-bd_sf"/>
</dbReference>
<name>A0A1F7L2J5_9BACT</name>
<dbReference type="InterPro" id="IPR036217">
    <property type="entry name" value="MethylDNA_cys_MeTrfase_DNAb"/>
</dbReference>
<proteinExistence type="predicted"/>
<keyword evidence="2" id="KW-0489">Methyltransferase</keyword>
<gene>
    <name evidence="8" type="ORF">A3K52_05405</name>
</gene>
<dbReference type="EMBL" id="MGBR01000001">
    <property type="protein sequence ID" value="OGK74350.1"/>
    <property type="molecule type" value="Genomic_DNA"/>
</dbReference>
<evidence type="ECO:0000313" key="8">
    <source>
        <dbReference type="EMBL" id="OGK74350.1"/>
    </source>
</evidence>
<dbReference type="InterPro" id="IPR001497">
    <property type="entry name" value="MethylDNA_cys_MeTrfase_AS"/>
</dbReference>
<accession>A0A1F7L2J5</accession>
<keyword evidence="3" id="KW-0808">Transferase</keyword>
<dbReference type="Pfam" id="PF01035">
    <property type="entry name" value="DNA_binding_1"/>
    <property type="match status" value="1"/>
</dbReference>
<dbReference type="InterPro" id="IPR014048">
    <property type="entry name" value="MethylDNA_cys_MeTrfase_DNA-bd"/>
</dbReference>
<protein>
    <recommendedName>
        <fullName evidence="7">Methylated-DNA-[protein]-cysteine S-methyltransferase DNA binding domain-containing protein</fullName>
    </recommendedName>
</protein>
<keyword evidence="5" id="KW-0234">DNA repair</keyword>
<dbReference type="PROSITE" id="PS00374">
    <property type="entry name" value="MGMT"/>
    <property type="match status" value="1"/>
</dbReference>
<dbReference type="SUPFAM" id="SSF46767">
    <property type="entry name" value="Methylated DNA-protein cysteine methyltransferase, C-terminal domain"/>
    <property type="match status" value="1"/>
</dbReference>
<evidence type="ECO:0000256" key="2">
    <source>
        <dbReference type="ARBA" id="ARBA00022603"/>
    </source>
</evidence>
<evidence type="ECO:0000256" key="4">
    <source>
        <dbReference type="ARBA" id="ARBA00022763"/>
    </source>
</evidence>
<comment type="catalytic activity">
    <reaction evidence="1">
        <text>a 4-O-methyl-thymidine in DNA + L-cysteinyl-[protein] = a thymidine in DNA + S-methyl-L-cysteinyl-[protein]</text>
        <dbReference type="Rhea" id="RHEA:53428"/>
        <dbReference type="Rhea" id="RHEA-COMP:10131"/>
        <dbReference type="Rhea" id="RHEA-COMP:10132"/>
        <dbReference type="Rhea" id="RHEA-COMP:13555"/>
        <dbReference type="Rhea" id="RHEA-COMP:13556"/>
        <dbReference type="ChEBI" id="CHEBI:29950"/>
        <dbReference type="ChEBI" id="CHEBI:82612"/>
        <dbReference type="ChEBI" id="CHEBI:137386"/>
        <dbReference type="ChEBI" id="CHEBI:137387"/>
        <dbReference type="EC" id="2.1.1.63"/>
    </reaction>
</comment>
<dbReference type="Proteomes" id="UP000177050">
    <property type="component" value="Unassembled WGS sequence"/>
</dbReference>